<dbReference type="Pfam" id="PF06999">
    <property type="entry name" value="Suc_Fer-like"/>
    <property type="match status" value="1"/>
</dbReference>
<sequence>MTRGKGCGHCPGSHTGERPCLATATVKAGAWLLVEHPGPWPERVEDLPGPEPVAEAVRNAKKAGVRPQLIRRPGRRRATPPLQVYAGFARGTEAWIEGRELADPAELAALDLHALAEGRSPGLGERVPDPVLLVCTHGRHNACCARTGAPLARVLATRFDRLVWETTHVGGDRFAANLVCLPHALSYGDLGETEAVTAVDAYLRGEVVLDRLRGRAGTPEPAQAAEHFVRAHTGCLGVDDVTVESVIGTTRYEAVVVAQQSRYRVIVEAVQQPDPCGTGCGENQRTYVVRELTLLNEAALV</sequence>
<evidence type="ECO:0000313" key="1">
    <source>
        <dbReference type="EMBL" id="TDD85490.1"/>
    </source>
</evidence>
<dbReference type="AlphaFoldDB" id="A0A4R5BKG7"/>
<dbReference type="SUPFAM" id="SSF52833">
    <property type="entry name" value="Thioredoxin-like"/>
    <property type="match status" value="1"/>
</dbReference>
<keyword evidence="2" id="KW-1185">Reference proteome</keyword>
<name>A0A4R5BKG7_9ACTN</name>
<dbReference type="InterPro" id="IPR036249">
    <property type="entry name" value="Thioredoxin-like_sf"/>
</dbReference>
<dbReference type="InterPro" id="IPR009737">
    <property type="entry name" value="Aim32/Apd1-like"/>
</dbReference>
<comment type="caution">
    <text evidence="1">The sequence shown here is derived from an EMBL/GenBank/DDBJ whole genome shotgun (WGS) entry which is preliminary data.</text>
</comment>
<dbReference type="EMBL" id="SMKY01000036">
    <property type="protein sequence ID" value="TDD85490.1"/>
    <property type="molecule type" value="Genomic_DNA"/>
</dbReference>
<dbReference type="RefSeq" id="WP_132196661.1">
    <property type="nucleotide sequence ID" value="NZ_SMKY01000036.1"/>
</dbReference>
<evidence type="ECO:0000313" key="2">
    <source>
        <dbReference type="Proteomes" id="UP000295578"/>
    </source>
</evidence>
<organism evidence="1 2">
    <name type="scientific">Actinomadura darangshiensis</name>
    <dbReference type="NCBI Taxonomy" id="705336"/>
    <lineage>
        <taxon>Bacteria</taxon>
        <taxon>Bacillati</taxon>
        <taxon>Actinomycetota</taxon>
        <taxon>Actinomycetes</taxon>
        <taxon>Streptosporangiales</taxon>
        <taxon>Thermomonosporaceae</taxon>
        <taxon>Actinomadura</taxon>
    </lineage>
</organism>
<reference evidence="1 2" key="1">
    <citation type="submission" date="2019-03" db="EMBL/GenBank/DDBJ databases">
        <title>Draft genome sequences of novel Actinobacteria.</title>
        <authorList>
            <person name="Sahin N."/>
            <person name="Ay H."/>
            <person name="Saygin H."/>
        </authorList>
    </citation>
    <scope>NUCLEOTIDE SEQUENCE [LARGE SCALE GENOMIC DNA]</scope>
    <source>
        <strain evidence="1 2">DSM 45941</strain>
    </source>
</reference>
<dbReference type="Proteomes" id="UP000295578">
    <property type="component" value="Unassembled WGS sequence"/>
</dbReference>
<accession>A0A4R5BKG7</accession>
<gene>
    <name evidence="1" type="ORF">E1293_11180</name>
</gene>
<protein>
    <submittedName>
        <fullName evidence="1">Sucrase ferredoxin</fullName>
    </submittedName>
</protein>
<proteinExistence type="predicted"/>
<dbReference type="OrthoDB" id="3399139at2"/>